<feature type="chain" id="PRO_5041242782" description="ER membrane protein complex subunit 7 beta-sandwich domain-containing protein" evidence="7">
    <location>
        <begin position="17"/>
        <end position="248"/>
    </location>
</feature>
<feature type="domain" description="ER membrane protein complex subunit 7 beta-sandwich" evidence="8">
    <location>
        <begin position="32"/>
        <end position="145"/>
    </location>
</feature>
<keyword evidence="5" id="KW-0472">Membrane</keyword>
<protein>
    <recommendedName>
        <fullName evidence="8">ER membrane protein complex subunit 7 beta-sandwich domain-containing protein</fullName>
    </recommendedName>
</protein>
<dbReference type="PANTHER" id="PTHR13605:SF4">
    <property type="entry name" value="ER MEMBRANE PROTEIN COMPLEX SUBUNIT 7"/>
    <property type="match status" value="1"/>
</dbReference>
<evidence type="ECO:0000256" key="1">
    <source>
        <dbReference type="ARBA" id="ARBA00004167"/>
    </source>
</evidence>
<name>A0AA48I5X7_9TREE</name>
<evidence type="ECO:0000313" key="10">
    <source>
        <dbReference type="Proteomes" id="UP001233271"/>
    </source>
</evidence>
<dbReference type="PANTHER" id="PTHR13605">
    <property type="entry name" value="ER MEMBRANE PROTEIN COMPLEX SUBUNIT 7"/>
    <property type="match status" value="1"/>
</dbReference>
<comment type="subcellular location">
    <subcellularLocation>
        <location evidence="1">Membrane</location>
        <topology evidence="1">Single-pass membrane protein</topology>
    </subcellularLocation>
</comment>
<keyword evidence="10" id="KW-1185">Reference proteome</keyword>
<dbReference type="InterPro" id="IPR039163">
    <property type="entry name" value="EMC7"/>
</dbReference>
<evidence type="ECO:0000256" key="7">
    <source>
        <dbReference type="SAM" id="SignalP"/>
    </source>
</evidence>
<accession>A0AA48I5X7</accession>
<dbReference type="KEGG" id="ccac:CcaHIS019_0303240"/>
<feature type="compositionally biased region" description="Low complexity" evidence="6">
    <location>
        <begin position="208"/>
        <end position="236"/>
    </location>
</feature>
<feature type="signal peptide" evidence="7">
    <location>
        <begin position="1"/>
        <end position="16"/>
    </location>
</feature>
<evidence type="ECO:0000256" key="4">
    <source>
        <dbReference type="ARBA" id="ARBA00022989"/>
    </source>
</evidence>
<keyword evidence="3 7" id="KW-0732">Signal</keyword>
<dbReference type="RefSeq" id="XP_060455519.1">
    <property type="nucleotide sequence ID" value="XM_060598757.1"/>
</dbReference>
<gene>
    <name evidence="9" type="ORF">CcaverHIS019_0303240</name>
</gene>
<evidence type="ECO:0000256" key="6">
    <source>
        <dbReference type="SAM" id="MobiDB-lite"/>
    </source>
</evidence>
<evidence type="ECO:0000256" key="5">
    <source>
        <dbReference type="ARBA" id="ARBA00023136"/>
    </source>
</evidence>
<feature type="region of interest" description="Disordered" evidence="6">
    <location>
        <begin position="193"/>
        <end position="248"/>
    </location>
</feature>
<evidence type="ECO:0000256" key="2">
    <source>
        <dbReference type="ARBA" id="ARBA00022692"/>
    </source>
</evidence>
<sequence>MLAGLGLLLAALPALAVQLSGNLVNSPTLNTSNLPIDAYVDLDFGSAVAPFRADGSFSFGEVKPGQHVVRPMVRGYAMTDLMVTVPTDDAAPHVQLFIAGKQALPVSTASLEFPLLVGATYAQSFYTEANAMNILQMLKSPMVLMMLASGVMAFVFPKLTASMDDPELAAEMAAQRKRMTAASQMDWTGALASRLAGEQSPSNAPAPGTASLSAASADATGTSSPGPAAARAPARGGASGAKRGGKRR</sequence>
<dbReference type="AlphaFoldDB" id="A0AA48I5X7"/>
<reference evidence="9" key="1">
    <citation type="journal article" date="2023" name="BMC Genomics">
        <title>Chromosome-level genome assemblies of Cutaneotrichosporon spp. (Trichosporonales, Basidiomycota) reveal imbalanced evolution between nucleotide sequences and chromosome synteny.</title>
        <authorList>
            <person name="Kobayashi Y."/>
            <person name="Kayamori A."/>
            <person name="Aoki K."/>
            <person name="Shiwa Y."/>
            <person name="Matsutani M."/>
            <person name="Fujita N."/>
            <person name="Sugita T."/>
            <person name="Iwasaki W."/>
            <person name="Tanaka N."/>
            <person name="Takashima M."/>
        </authorList>
    </citation>
    <scope>NUCLEOTIDE SEQUENCE</scope>
    <source>
        <strain evidence="9">HIS019</strain>
    </source>
</reference>
<proteinExistence type="predicted"/>
<dbReference type="GeneID" id="85494124"/>
<organism evidence="9 10">
    <name type="scientific">Cutaneotrichosporon cavernicola</name>
    <dbReference type="NCBI Taxonomy" id="279322"/>
    <lineage>
        <taxon>Eukaryota</taxon>
        <taxon>Fungi</taxon>
        <taxon>Dikarya</taxon>
        <taxon>Basidiomycota</taxon>
        <taxon>Agaricomycotina</taxon>
        <taxon>Tremellomycetes</taxon>
        <taxon>Trichosporonales</taxon>
        <taxon>Trichosporonaceae</taxon>
        <taxon>Cutaneotrichosporon</taxon>
    </lineage>
</organism>
<dbReference type="Pfam" id="PF09430">
    <property type="entry name" value="EMC7_beta-sandw"/>
    <property type="match status" value="1"/>
</dbReference>
<dbReference type="GO" id="GO:0072546">
    <property type="term" value="C:EMC complex"/>
    <property type="evidence" value="ECO:0007669"/>
    <property type="project" value="TreeGrafter"/>
</dbReference>
<evidence type="ECO:0000313" key="9">
    <source>
        <dbReference type="EMBL" id="BEI90254.1"/>
    </source>
</evidence>
<dbReference type="EMBL" id="AP028214">
    <property type="protein sequence ID" value="BEI90254.1"/>
    <property type="molecule type" value="Genomic_DNA"/>
</dbReference>
<dbReference type="InterPro" id="IPR019008">
    <property type="entry name" value="Beta_sandwich_EMC7"/>
</dbReference>
<dbReference type="Proteomes" id="UP001233271">
    <property type="component" value="Chromosome 3"/>
</dbReference>
<evidence type="ECO:0000259" key="8">
    <source>
        <dbReference type="Pfam" id="PF09430"/>
    </source>
</evidence>
<evidence type="ECO:0000256" key="3">
    <source>
        <dbReference type="ARBA" id="ARBA00022729"/>
    </source>
</evidence>
<keyword evidence="2" id="KW-0812">Transmembrane</keyword>
<keyword evidence="4" id="KW-1133">Transmembrane helix</keyword>